<dbReference type="GO" id="GO:0005930">
    <property type="term" value="C:axoneme"/>
    <property type="evidence" value="ECO:0007669"/>
    <property type="project" value="UniProtKB-SubCell"/>
</dbReference>
<evidence type="ECO:0000256" key="3">
    <source>
        <dbReference type="ARBA" id="ARBA00022679"/>
    </source>
</evidence>
<evidence type="ECO:0000256" key="2">
    <source>
        <dbReference type="ARBA" id="ARBA00022603"/>
    </source>
</evidence>
<dbReference type="InterPro" id="IPR030390">
    <property type="entry name" value="MeTrfase_TrmA_AS"/>
</dbReference>
<evidence type="ECO:0000313" key="8">
    <source>
        <dbReference type="EMBL" id="RMZ56454.1"/>
    </source>
</evidence>
<protein>
    <submittedName>
        <fullName evidence="8">Uncharacterized protein</fullName>
    </submittedName>
</protein>
<comment type="caution">
    <text evidence="8">The sequence shown here is derived from an EMBL/GenBank/DDBJ whole genome shotgun (WGS) entry which is preliminary data.</text>
</comment>
<feature type="binding site" evidence="6">
    <location>
        <position position="229"/>
    </location>
    <ligand>
        <name>S-adenosyl-L-methionine</name>
        <dbReference type="ChEBI" id="CHEBI:59789"/>
    </ligand>
</feature>
<sequence>MSQSVESGPAVHYSAALTSIDASQYEAQLATKVAWLETLFQDLEHPPFAIHRSEPENFRMRTEFDVWHSGDSLEFQMFEKDPKTGERRPVRVDQFPVNLHTTLSGQAMVTLLYHRKLGDAWQEAAQKLRVCLGDLASPIHIIGRSRGQKICLDADEVEETLTVEGQTLRYVQVEANFSQPNAGISVQMLAWARRAAQGSGARDLLELYCGNGNFTAALAPRFRRVVATEVSKRSVAAARRNCAQNGVNNVFLARMRSEEFTEAWRTGGKKERLKGLDLVECDFQTLLVDPPRAGLDPDTLQLLHEFDNVIYISCNPGTDPDLYFGAEVRQLMQNLLQQPIKLRVEASNSAIHTLGRAFAYERFKSVQRLHFSERTHHLTSRELAHAVQATMRTLVEVHLSDTCSGIVVAPLQDCVHLRRLTLSRTSVKDGALASLLRHLPDLRHLEIVHCHSLRGAFMTSLDACPLLTFLAVQDCESHITEAGLQAVARLSHLAALKLETYSLPYSPISFKAMLEHLGSLRLFSMNTTWSFSNEHLQCLADSPCAPFLEELDLSRTSIATGTDSNAWAILLSFPSLRRLRLANCRLDANRRGSAAIAALLRHLDLLEELDICHTPELSAKALRLVLAASGAGLRALTLELPAGRLTRLPPPPRVLALRTLRLRAPGVDAASVLPILRACAPSLVHLDASFALADCTVSTGAVAATLGALRGLHELSLRDCAGLRKGHLASLGTLTDLRQLEVHAELRAGKPPGELAGLGRLQALESLRLQGLRPDPADLPDLRGLRALCLDTREDARWMRRAAAVGPCPQVRSLALVGRVQLGQLGWAVEAFPGLQRVDVICNGTVPNLELLALQELPRLHCLSVRSSAGGNASLSLGWVWEVFPALERLNSRWRGEVFHEEEVESWVLHRYRALLKRRLGMYAVDALEHSHIYRTPDWAQLPENLLAQGRAFAYERFSSVQRLDYAARAVHLTSGELARAVQVTKHTLVDVHLSGTCSGIEVAPLQECVHLRRLSFSDTDVRDVALASLLRHLPELGHLGLSHCYHLRGDFLCILDACPLLTSLAIYHCGMHITELALQAVAQLSHLEVLSLEFCDLLFPPSSLQATLEHLGSLRSFSMAGNTAFTNDYLKCVAGSPCAPLLEDLDLSRTSISTMGDPGAWVLLQHFPSLRRLRLADCSLVQGVDAMAALLWRLGSLEALDLCRAPGLNAEALRLVLAASGAGLRELALELPSRWRAPLPPPHPGLALRALHLDAGGVGAASVLPILRACAPTLVRLFVAFSLARRDATPDAVAGALGTLRGLCELTLQGCAGLHEGHLATLGTLTDLRRLQVHAQRRPRVWYPELAGLGRLQALASLSLQGFRPDPADLPGLRGLRFLRLDASADAFWMRRAAAAGPCPQVRTFALIGCMEPESLDWLAQAFPGLQDLGVACAGTMAQEQLLPLRQLPRLQHLSVGNTAMARAHQMDWIWTDFPALEYFGTSGCMGAVEPLEHSHIYRGPDWTQLPEELLAQGRDCAYERFNSVRHIDYGARAFHMTSKELARAVHATKHTLLEIHLTDKCRTVDVSPLQQCVHLRRLSLREMDVTNEALESLLRGGQDAWGLLLSFPSLRRLRLVGCKLGSGEGAGDAVAALLRRLPMLEALDLGCDSEPGTEVLLHGARRSPPPPWLALRALRLQANGVGADSVLPILRACAPSLVSLDANFSLAGDTATPAAVPDALAGQVVRPNVFAAAMAGHTVQPSGFAATLGELRGLRELTLQYCVGLCAGHLAALGMLTDLRRLEVHTCQWEAPWDWGPSGLGDLQGRDLAGLGRLQALESLSLQGLRPHPEDIPLMRSLRSLRLDTCADAQWMRRVAAAGSCAQVRSLVLVENPRPGVLSWVARAFPGLLDFSGEFNSYLLPEELLPLKQLPKLQNLGVEVYISPTCQLDWIWNEFPMLDRIVDILRDDAAPKGEEDSAKLSH</sequence>
<dbReference type="EMBL" id="QOKY01000144">
    <property type="protein sequence ID" value="RMZ56454.1"/>
    <property type="molecule type" value="Genomic_DNA"/>
</dbReference>
<dbReference type="CDD" id="cd02440">
    <property type="entry name" value="AdoMet_MTases"/>
    <property type="match status" value="1"/>
</dbReference>
<dbReference type="PANTHER" id="PTHR47790:SF2">
    <property type="entry name" value="TRNA_TMRNA (URACIL-C(5))-METHYLTRANSFERASE"/>
    <property type="match status" value="1"/>
</dbReference>
<dbReference type="SUPFAM" id="SSF52047">
    <property type="entry name" value="RNI-like"/>
    <property type="match status" value="5"/>
</dbReference>
<dbReference type="PROSITE" id="PS01230">
    <property type="entry name" value="TRMA_1"/>
    <property type="match status" value="1"/>
</dbReference>
<dbReference type="GO" id="GO:0008033">
    <property type="term" value="P:tRNA processing"/>
    <property type="evidence" value="ECO:0007669"/>
    <property type="project" value="UniProtKB-KW"/>
</dbReference>
<feature type="binding site" evidence="6">
    <location>
        <position position="208"/>
    </location>
    <ligand>
        <name>S-adenosyl-L-methionine</name>
        <dbReference type="ChEBI" id="CHEBI:59789"/>
    </ligand>
</feature>
<dbReference type="InterPro" id="IPR029063">
    <property type="entry name" value="SAM-dependent_MTases_sf"/>
</dbReference>
<gene>
    <name evidence="8" type="ORF">APUTEX25_004677</name>
</gene>
<dbReference type="GO" id="GO:0005829">
    <property type="term" value="C:cytosol"/>
    <property type="evidence" value="ECO:0007669"/>
    <property type="project" value="TreeGrafter"/>
</dbReference>
<dbReference type="PROSITE" id="PS51687">
    <property type="entry name" value="SAM_MT_RNA_M5U"/>
    <property type="match status" value="1"/>
</dbReference>
<dbReference type="InterPro" id="IPR032675">
    <property type="entry name" value="LRR_dom_sf"/>
</dbReference>
<organism evidence="8 9">
    <name type="scientific">Auxenochlorella protothecoides</name>
    <name type="common">Green microalga</name>
    <name type="synonym">Chlorella protothecoides</name>
    <dbReference type="NCBI Taxonomy" id="3075"/>
    <lineage>
        <taxon>Eukaryota</taxon>
        <taxon>Viridiplantae</taxon>
        <taxon>Chlorophyta</taxon>
        <taxon>core chlorophytes</taxon>
        <taxon>Trebouxiophyceae</taxon>
        <taxon>Chlorellales</taxon>
        <taxon>Chlorellaceae</taxon>
        <taxon>Auxenochlorella</taxon>
    </lineage>
</organism>
<dbReference type="SMART" id="SM00367">
    <property type="entry name" value="LRR_CC"/>
    <property type="match status" value="9"/>
</dbReference>
<comment type="similarity">
    <text evidence="6">Belongs to the class I-like SAM-binding methyltransferase superfamily. RNA M5U methyltransferase family.</text>
</comment>
<dbReference type="PANTHER" id="PTHR47790">
    <property type="entry name" value="TRNA/TMRNA (URACIL-C(5))-METHYLTRANSFERASE"/>
    <property type="match status" value="1"/>
</dbReference>
<keyword evidence="4 6" id="KW-0949">S-adenosyl-L-methionine</keyword>
<dbReference type="Gene3D" id="2.40.50.1070">
    <property type="match status" value="1"/>
</dbReference>
<feature type="binding site" evidence="6">
    <location>
        <position position="179"/>
    </location>
    <ligand>
        <name>S-adenosyl-L-methionine</name>
        <dbReference type="ChEBI" id="CHEBI:59789"/>
    </ligand>
</feature>
<dbReference type="Pfam" id="PF05958">
    <property type="entry name" value="tRNA_U5-meth_tr"/>
    <property type="match status" value="1"/>
</dbReference>
<dbReference type="GO" id="GO:0000049">
    <property type="term" value="F:tRNA binding"/>
    <property type="evidence" value="ECO:0007669"/>
    <property type="project" value="TreeGrafter"/>
</dbReference>
<feature type="binding site" evidence="6">
    <location>
        <position position="289"/>
    </location>
    <ligand>
        <name>S-adenosyl-L-methionine</name>
        <dbReference type="ChEBI" id="CHEBI:59789"/>
    </ligand>
</feature>
<dbReference type="Gene3D" id="3.80.10.10">
    <property type="entry name" value="Ribonuclease Inhibitor"/>
    <property type="match status" value="6"/>
</dbReference>
<keyword evidence="2 6" id="KW-0489">Methyltransferase</keyword>
<evidence type="ECO:0000256" key="7">
    <source>
        <dbReference type="PROSITE-ProRule" id="PRU10015"/>
    </source>
</evidence>
<proteinExistence type="inferred from homology"/>
<evidence type="ECO:0000256" key="4">
    <source>
        <dbReference type="ARBA" id="ARBA00022691"/>
    </source>
</evidence>
<reference evidence="9" key="1">
    <citation type="journal article" date="2018" name="Algal Res.">
        <title>Characterization of plant carbon substrate utilization by Auxenochlorella protothecoides.</title>
        <authorList>
            <person name="Vogler B.W."/>
            <person name="Starkenburg S.R."/>
            <person name="Sudasinghe N."/>
            <person name="Schambach J.Y."/>
            <person name="Rollin J.A."/>
            <person name="Pattathil S."/>
            <person name="Barry A.N."/>
        </authorList>
    </citation>
    <scope>NUCLEOTIDE SEQUENCE [LARGE SCALE GENOMIC DNA]</scope>
    <source>
        <strain evidence="9">UTEX 25</strain>
    </source>
</reference>
<dbReference type="Proteomes" id="UP000279271">
    <property type="component" value="Unassembled WGS sequence"/>
</dbReference>
<dbReference type="GO" id="GO:0030697">
    <property type="term" value="F:tRNA (uracil(54)-C5)-methyltransferase activity, S-adenosyl methionine-dependent"/>
    <property type="evidence" value="ECO:0007669"/>
    <property type="project" value="InterPro"/>
</dbReference>
<dbReference type="GO" id="GO:0019843">
    <property type="term" value="F:rRNA binding"/>
    <property type="evidence" value="ECO:0007669"/>
    <property type="project" value="TreeGrafter"/>
</dbReference>
<dbReference type="InterPro" id="IPR010280">
    <property type="entry name" value="U5_MeTrfase_fam"/>
</dbReference>
<feature type="active site" description="Nucleophile" evidence="6">
    <location>
        <position position="314"/>
    </location>
</feature>
<dbReference type="SMART" id="SM00368">
    <property type="entry name" value="LRR_RI"/>
    <property type="match status" value="5"/>
</dbReference>
<name>A0A3M7L2Z1_AUXPR</name>
<evidence type="ECO:0000256" key="5">
    <source>
        <dbReference type="ARBA" id="ARBA00022694"/>
    </source>
</evidence>
<dbReference type="InterPro" id="IPR006553">
    <property type="entry name" value="Leu-rich_rpt_Cys-con_subtyp"/>
</dbReference>
<keyword evidence="3 6" id="KW-0808">Transferase</keyword>
<evidence type="ECO:0000256" key="1">
    <source>
        <dbReference type="ARBA" id="ARBA00004430"/>
    </source>
</evidence>
<dbReference type="Gene3D" id="3.40.50.150">
    <property type="entry name" value="Vaccinia Virus protein VP39"/>
    <property type="match status" value="1"/>
</dbReference>
<feature type="active site" evidence="7">
    <location>
        <position position="314"/>
    </location>
</feature>
<keyword evidence="5" id="KW-0819">tRNA processing</keyword>
<accession>A0A3M7L2Z1</accession>
<evidence type="ECO:0000256" key="6">
    <source>
        <dbReference type="PROSITE-ProRule" id="PRU01024"/>
    </source>
</evidence>
<dbReference type="InterPro" id="IPR011869">
    <property type="entry name" value="TrmA_MeTrfase"/>
</dbReference>
<dbReference type="SUPFAM" id="SSF53335">
    <property type="entry name" value="S-adenosyl-L-methionine-dependent methyltransferases"/>
    <property type="match status" value="1"/>
</dbReference>
<comment type="subcellular location">
    <subcellularLocation>
        <location evidence="1">Cytoplasm</location>
        <location evidence="1">Cytoskeleton</location>
        <location evidence="1">Cilium axoneme</location>
    </subcellularLocation>
</comment>
<evidence type="ECO:0000313" key="9">
    <source>
        <dbReference type="Proteomes" id="UP000279271"/>
    </source>
</evidence>
<dbReference type="GO" id="GO:0032259">
    <property type="term" value="P:methylation"/>
    <property type="evidence" value="ECO:0007669"/>
    <property type="project" value="UniProtKB-KW"/>
</dbReference>